<dbReference type="EMBL" id="HBUE01226226">
    <property type="protein sequence ID" value="CAG6542377.1"/>
    <property type="molecule type" value="Transcribed_RNA"/>
</dbReference>
<name>A0A8D8MVE6_CULPI</name>
<protein>
    <submittedName>
        <fullName evidence="2">(northern house mosquito) hypothetical protein</fullName>
    </submittedName>
</protein>
<organism evidence="2">
    <name type="scientific">Culex pipiens</name>
    <name type="common">House mosquito</name>
    <dbReference type="NCBI Taxonomy" id="7175"/>
    <lineage>
        <taxon>Eukaryota</taxon>
        <taxon>Metazoa</taxon>
        <taxon>Ecdysozoa</taxon>
        <taxon>Arthropoda</taxon>
        <taxon>Hexapoda</taxon>
        <taxon>Insecta</taxon>
        <taxon>Pterygota</taxon>
        <taxon>Neoptera</taxon>
        <taxon>Endopterygota</taxon>
        <taxon>Diptera</taxon>
        <taxon>Nematocera</taxon>
        <taxon>Culicoidea</taxon>
        <taxon>Culicidae</taxon>
        <taxon>Culicinae</taxon>
        <taxon>Culicini</taxon>
        <taxon>Culex</taxon>
        <taxon>Culex</taxon>
    </lineage>
</organism>
<reference evidence="2" key="1">
    <citation type="submission" date="2021-05" db="EMBL/GenBank/DDBJ databases">
        <authorList>
            <person name="Alioto T."/>
            <person name="Alioto T."/>
            <person name="Gomez Garrido J."/>
        </authorList>
    </citation>
    <scope>NUCLEOTIDE SEQUENCE</scope>
</reference>
<accession>A0A8D8MVE6</accession>
<evidence type="ECO:0000313" key="2">
    <source>
        <dbReference type="EMBL" id="CAG6542377.1"/>
    </source>
</evidence>
<evidence type="ECO:0000256" key="1">
    <source>
        <dbReference type="SAM" id="MobiDB-lite"/>
    </source>
</evidence>
<sequence>MLRLYSSLNAATTWEAHGRKRSNFRNHSPEKPLVSTESWQKTATCGFRSAEFTKLSRMTPPRSTTLTCCWTTRDTSWPSTASCTCSTSSRRSSSSASRRWCVRAASSSHRWTRRSAR</sequence>
<dbReference type="AlphaFoldDB" id="A0A8D8MVE6"/>
<dbReference type="EMBL" id="HBUE01332956">
    <property type="protein sequence ID" value="CAG6594462.1"/>
    <property type="molecule type" value="Transcribed_RNA"/>
</dbReference>
<feature type="region of interest" description="Disordered" evidence="1">
    <location>
        <begin position="76"/>
        <end position="98"/>
    </location>
</feature>
<proteinExistence type="predicted"/>